<dbReference type="GO" id="GO:0046872">
    <property type="term" value="F:metal ion binding"/>
    <property type="evidence" value="ECO:0007669"/>
    <property type="project" value="UniProtKB-KW"/>
</dbReference>
<comment type="pathway">
    <text evidence="5">Cofactor biosynthesis; nicotinate biosynthesis; nicotinate from nicotinamide: step 1/1.</text>
</comment>
<dbReference type="InterPro" id="IPR052347">
    <property type="entry name" value="Isochorismatase_Nicotinamidase"/>
</dbReference>
<sequence>MGLASKRRDRWAPLIVDPENDFCPGGSLAVTDGDKVMEPLNIIIMKAVREGRPVIVSRDWHRPDLDQPHFQKWPPHCIQNTFGAEFHRNLFLPANAIIISKGMGDADAYSAFDGVTADGTPLDTVLKSLGVDTLKIGGLATDYCVSATVLNAIKLGYETHFLLYASRGVVKETTDAALDKMWKSGAVFSYAPYNFELVG</sequence>
<evidence type="ECO:0000313" key="10">
    <source>
        <dbReference type="Proteomes" id="UP000177152"/>
    </source>
</evidence>
<keyword evidence="3" id="KW-0479">Metal-binding</keyword>
<dbReference type="InterPro" id="IPR036380">
    <property type="entry name" value="Isochorismatase-like_sf"/>
</dbReference>
<comment type="similarity">
    <text evidence="1">Belongs to the isochorismatase family.</text>
</comment>
<keyword evidence="4" id="KW-0378">Hydrolase</keyword>
<evidence type="ECO:0000256" key="3">
    <source>
        <dbReference type="ARBA" id="ARBA00022723"/>
    </source>
</evidence>
<proteinExistence type="inferred from homology"/>
<evidence type="ECO:0000256" key="6">
    <source>
        <dbReference type="ARBA" id="ARBA00039017"/>
    </source>
</evidence>
<evidence type="ECO:0000256" key="5">
    <source>
        <dbReference type="ARBA" id="ARBA00037900"/>
    </source>
</evidence>
<evidence type="ECO:0000259" key="8">
    <source>
        <dbReference type="Pfam" id="PF00857"/>
    </source>
</evidence>
<reference evidence="9 10" key="1">
    <citation type="journal article" date="2016" name="Nat. Commun.">
        <title>Thousands of microbial genomes shed light on interconnected biogeochemical processes in an aquifer system.</title>
        <authorList>
            <person name="Anantharaman K."/>
            <person name="Brown C.T."/>
            <person name="Hug L.A."/>
            <person name="Sharon I."/>
            <person name="Castelle C.J."/>
            <person name="Probst A.J."/>
            <person name="Thomas B.C."/>
            <person name="Singh A."/>
            <person name="Wilkins M.J."/>
            <person name="Karaoz U."/>
            <person name="Brodie E.L."/>
            <person name="Williams K.H."/>
            <person name="Hubbard S.S."/>
            <person name="Banfield J.F."/>
        </authorList>
    </citation>
    <scope>NUCLEOTIDE SEQUENCE [LARGE SCALE GENOMIC DNA]</scope>
</reference>
<name>A0A1G2K4J3_9BACT</name>
<dbReference type="Gene3D" id="3.40.50.850">
    <property type="entry name" value="Isochorismatase-like"/>
    <property type="match status" value="1"/>
</dbReference>
<evidence type="ECO:0000256" key="2">
    <source>
        <dbReference type="ARBA" id="ARBA00022642"/>
    </source>
</evidence>
<evidence type="ECO:0000256" key="1">
    <source>
        <dbReference type="ARBA" id="ARBA00006336"/>
    </source>
</evidence>
<dbReference type="GO" id="GO:0008936">
    <property type="term" value="F:nicotinamidase activity"/>
    <property type="evidence" value="ECO:0007669"/>
    <property type="project" value="UniProtKB-EC"/>
</dbReference>
<organism evidence="9 10">
    <name type="scientific">Candidatus Sungbacteria bacterium RIFCSPHIGHO2_01_FULL_47_32</name>
    <dbReference type="NCBI Taxonomy" id="1802264"/>
    <lineage>
        <taxon>Bacteria</taxon>
        <taxon>Candidatus Sungiibacteriota</taxon>
    </lineage>
</organism>
<keyword evidence="2" id="KW-0662">Pyridine nucleotide biosynthesis</keyword>
<dbReference type="EMBL" id="MHQC01000038">
    <property type="protein sequence ID" value="OGZ94327.1"/>
    <property type="molecule type" value="Genomic_DNA"/>
</dbReference>
<dbReference type="Pfam" id="PF00857">
    <property type="entry name" value="Isochorismatase"/>
    <property type="match status" value="1"/>
</dbReference>
<dbReference type="SUPFAM" id="SSF52499">
    <property type="entry name" value="Isochorismatase-like hydrolases"/>
    <property type="match status" value="1"/>
</dbReference>
<evidence type="ECO:0000313" key="9">
    <source>
        <dbReference type="EMBL" id="OGZ94327.1"/>
    </source>
</evidence>
<dbReference type="GO" id="GO:0019363">
    <property type="term" value="P:pyridine nucleotide biosynthetic process"/>
    <property type="evidence" value="ECO:0007669"/>
    <property type="project" value="UniProtKB-KW"/>
</dbReference>
<accession>A0A1G2K4J3</accession>
<dbReference type="EC" id="3.5.1.19" evidence="6"/>
<gene>
    <name evidence="9" type="ORF">A2633_02825</name>
</gene>
<feature type="domain" description="Isochorismatase-like" evidence="8">
    <location>
        <begin position="14"/>
        <end position="187"/>
    </location>
</feature>
<dbReference type="Proteomes" id="UP000177152">
    <property type="component" value="Unassembled WGS sequence"/>
</dbReference>
<dbReference type="PANTHER" id="PTHR11080">
    <property type="entry name" value="PYRAZINAMIDASE/NICOTINAMIDASE"/>
    <property type="match status" value="1"/>
</dbReference>
<evidence type="ECO:0000256" key="7">
    <source>
        <dbReference type="ARBA" id="ARBA00043224"/>
    </source>
</evidence>
<dbReference type="InterPro" id="IPR000868">
    <property type="entry name" value="Isochorismatase-like_dom"/>
</dbReference>
<dbReference type="PANTHER" id="PTHR11080:SF2">
    <property type="entry name" value="LD05707P"/>
    <property type="match status" value="1"/>
</dbReference>
<dbReference type="AlphaFoldDB" id="A0A1G2K4J3"/>
<protein>
    <recommendedName>
        <fullName evidence="6">nicotinamidase</fullName>
        <ecNumber evidence="6">3.5.1.19</ecNumber>
    </recommendedName>
    <alternativeName>
        <fullName evidence="7">Nicotinamide deamidase</fullName>
    </alternativeName>
</protein>
<comment type="caution">
    <text evidence="9">The sequence shown here is derived from an EMBL/GenBank/DDBJ whole genome shotgun (WGS) entry which is preliminary data.</text>
</comment>
<evidence type="ECO:0000256" key="4">
    <source>
        <dbReference type="ARBA" id="ARBA00022801"/>
    </source>
</evidence>